<comment type="subcellular location">
    <subcellularLocation>
        <location evidence="1">Vacuole</location>
    </subcellularLocation>
</comment>
<evidence type="ECO:0000256" key="3">
    <source>
        <dbReference type="ARBA" id="ARBA00022554"/>
    </source>
</evidence>
<keyword evidence="4" id="KW-0325">Glycoprotein</keyword>
<evidence type="ECO:0000259" key="6">
    <source>
        <dbReference type="Pfam" id="PF03088"/>
    </source>
</evidence>
<evidence type="ECO:0000313" key="8">
    <source>
        <dbReference type="Proteomes" id="UP000019116"/>
    </source>
</evidence>
<evidence type="ECO:0000256" key="1">
    <source>
        <dbReference type="ARBA" id="ARBA00004116"/>
    </source>
</evidence>
<evidence type="ECO:0000256" key="2">
    <source>
        <dbReference type="ARBA" id="ARBA00009191"/>
    </source>
</evidence>
<protein>
    <recommendedName>
        <fullName evidence="6">Strictosidine synthase conserved region domain-containing protein</fullName>
    </recommendedName>
</protein>
<dbReference type="OrthoDB" id="5307922at2759"/>
<dbReference type="Gene3D" id="2.120.10.30">
    <property type="entry name" value="TolB, C-terminal domain"/>
    <property type="match status" value="2"/>
</dbReference>
<feature type="signal peptide" evidence="5">
    <location>
        <begin position="1"/>
        <end position="18"/>
    </location>
</feature>
<keyword evidence="5" id="KW-0732">Signal</keyword>
<dbReference type="Proteomes" id="UP000019116">
    <property type="component" value="Chromosome 5B"/>
</dbReference>
<reference evidence="7" key="1">
    <citation type="submission" date="2018-08" db="EMBL/GenBank/DDBJ databases">
        <authorList>
            <person name="Rossello M."/>
        </authorList>
    </citation>
    <scope>NUCLEOTIDE SEQUENCE [LARGE SCALE GENOMIC DNA]</scope>
    <source>
        <strain evidence="7">cv. Chinese Spring</strain>
    </source>
</reference>
<dbReference type="STRING" id="4565.A0A3B6LRA2"/>
<dbReference type="Pfam" id="PF03088">
    <property type="entry name" value="Str_synth"/>
    <property type="match status" value="1"/>
</dbReference>
<evidence type="ECO:0000256" key="4">
    <source>
        <dbReference type="ARBA" id="ARBA00023180"/>
    </source>
</evidence>
<dbReference type="Gramene" id="TraesCS5B02G330900.1">
    <property type="protein sequence ID" value="TraesCS5B02G330900.1"/>
    <property type="gene ID" value="TraesCS5B02G330900"/>
</dbReference>
<dbReference type="PANTHER" id="PTHR10426:SF114">
    <property type="entry name" value="STRICTOSIDINE SYNTHASE CONSERVED REGION DOMAIN-CONTAINING PROTEIN"/>
    <property type="match status" value="1"/>
</dbReference>
<keyword evidence="8" id="KW-1185">Reference proteome</keyword>
<organism evidence="7">
    <name type="scientific">Triticum aestivum</name>
    <name type="common">Wheat</name>
    <dbReference type="NCBI Taxonomy" id="4565"/>
    <lineage>
        <taxon>Eukaryota</taxon>
        <taxon>Viridiplantae</taxon>
        <taxon>Streptophyta</taxon>
        <taxon>Embryophyta</taxon>
        <taxon>Tracheophyta</taxon>
        <taxon>Spermatophyta</taxon>
        <taxon>Magnoliopsida</taxon>
        <taxon>Liliopsida</taxon>
        <taxon>Poales</taxon>
        <taxon>Poaceae</taxon>
        <taxon>BOP clade</taxon>
        <taxon>Pooideae</taxon>
        <taxon>Triticodae</taxon>
        <taxon>Triticeae</taxon>
        <taxon>Triticinae</taxon>
        <taxon>Triticum</taxon>
    </lineage>
</organism>
<sequence>MVVLLLWLLWQDVDRVDGVPLRFTNRVDFDQVTGQVYFTDSSMQYKRSQHEMVTKTGDSTGRLMMYDPWTSDVTMLQAGMTYPNGVALPSINTCTSEPFVGSPGYPDNVRPDRKGGYWVALHHEKNELPIGRDSHLLVVRIGANGKIVEEMGPKGVRPTEIMERENGKLYLGSVELPYVGVVKRK</sequence>
<dbReference type="GO" id="GO:0005773">
    <property type="term" value="C:vacuole"/>
    <property type="evidence" value="ECO:0007669"/>
    <property type="project" value="UniProtKB-SubCell"/>
</dbReference>
<feature type="chain" id="PRO_5043177434" description="Strictosidine synthase conserved region domain-containing protein" evidence="5">
    <location>
        <begin position="19"/>
        <end position="185"/>
    </location>
</feature>
<comment type="similarity">
    <text evidence="2">Belongs to the strictosidine synthase family.</text>
</comment>
<name>A0A3B6LRA2_WHEAT</name>
<dbReference type="SUPFAM" id="SSF63829">
    <property type="entry name" value="Calcium-dependent phosphotriesterase"/>
    <property type="match status" value="1"/>
</dbReference>
<accession>A0A3B6LRA2</accession>
<dbReference type="AlphaFoldDB" id="A0A3B6LRA2"/>
<dbReference type="PANTHER" id="PTHR10426">
    <property type="entry name" value="STRICTOSIDINE SYNTHASE-RELATED"/>
    <property type="match status" value="1"/>
</dbReference>
<feature type="domain" description="Strictosidine synthase conserved region" evidence="6">
    <location>
        <begin position="25"/>
        <end position="89"/>
    </location>
</feature>
<evidence type="ECO:0000256" key="5">
    <source>
        <dbReference type="SAM" id="SignalP"/>
    </source>
</evidence>
<dbReference type="InterPro" id="IPR018119">
    <property type="entry name" value="Strictosidine_synth_cons-reg"/>
</dbReference>
<dbReference type="SMR" id="A0A3B6LRA2"/>
<dbReference type="InterPro" id="IPR011042">
    <property type="entry name" value="6-blade_b-propeller_TolB-like"/>
</dbReference>
<dbReference type="GO" id="GO:0016787">
    <property type="term" value="F:hydrolase activity"/>
    <property type="evidence" value="ECO:0000318"/>
    <property type="project" value="GO_Central"/>
</dbReference>
<reference evidence="7" key="2">
    <citation type="submission" date="2018-10" db="UniProtKB">
        <authorList>
            <consortium name="EnsemblPlants"/>
        </authorList>
    </citation>
    <scope>IDENTIFICATION</scope>
</reference>
<dbReference type="EnsemblPlants" id="TraesCS5B02G330900.1">
    <property type="protein sequence ID" value="TraesCS5B02G330900.1"/>
    <property type="gene ID" value="TraesCS5B02G330900"/>
</dbReference>
<evidence type="ECO:0000313" key="7">
    <source>
        <dbReference type="EnsemblPlants" id="TraesCS5B02G330900.1"/>
    </source>
</evidence>
<keyword evidence="3" id="KW-0926">Vacuole</keyword>
<proteinExistence type="inferred from homology"/>
<dbReference type="Gramene" id="TraesCS5B03G0832600.1">
    <property type="protein sequence ID" value="TraesCS5B03G0832600.1.CDS"/>
    <property type="gene ID" value="TraesCS5B03G0832600"/>
</dbReference>